<dbReference type="OrthoDB" id="3257095at2759"/>
<evidence type="ECO:0000256" key="1">
    <source>
        <dbReference type="ARBA" id="ARBA00004141"/>
    </source>
</evidence>
<proteinExistence type="predicted"/>
<gene>
    <name evidence="7" type="ORF">HETSPECPRED_000826</name>
</gene>
<dbReference type="PANTHER" id="PTHR45649">
    <property type="entry name" value="AMINO-ACID PERMEASE BAT1"/>
    <property type="match status" value="1"/>
</dbReference>
<evidence type="ECO:0000256" key="3">
    <source>
        <dbReference type="ARBA" id="ARBA00022692"/>
    </source>
</evidence>
<dbReference type="AlphaFoldDB" id="A0A8H3ERI1"/>
<dbReference type="EMBL" id="CAJPDS010000011">
    <property type="protein sequence ID" value="CAF9912086.1"/>
    <property type="molecule type" value="Genomic_DNA"/>
</dbReference>
<feature type="transmembrane region" description="Helical" evidence="6">
    <location>
        <begin position="273"/>
        <end position="298"/>
    </location>
</feature>
<protein>
    <recommendedName>
        <fullName evidence="9">Amino acid transporter</fullName>
    </recommendedName>
</protein>
<feature type="transmembrane region" description="Helical" evidence="6">
    <location>
        <begin position="473"/>
        <end position="494"/>
    </location>
</feature>
<dbReference type="InterPro" id="IPR002293">
    <property type="entry name" value="AA/rel_permease1"/>
</dbReference>
<feature type="transmembrane region" description="Helical" evidence="6">
    <location>
        <begin position="394"/>
        <end position="420"/>
    </location>
</feature>
<evidence type="ECO:0000256" key="4">
    <source>
        <dbReference type="ARBA" id="ARBA00022989"/>
    </source>
</evidence>
<dbReference type="PIRSF" id="PIRSF006060">
    <property type="entry name" value="AA_transporter"/>
    <property type="match status" value="1"/>
</dbReference>
<feature type="transmembrane region" description="Helical" evidence="6">
    <location>
        <begin position="72"/>
        <end position="94"/>
    </location>
</feature>
<name>A0A8H3ERI1_9LECA</name>
<evidence type="ECO:0008006" key="9">
    <source>
        <dbReference type="Google" id="ProtNLM"/>
    </source>
</evidence>
<feature type="transmembrane region" description="Helical" evidence="6">
    <location>
        <begin position="115"/>
        <end position="139"/>
    </location>
</feature>
<organism evidence="7 8">
    <name type="scientific">Heterodermia speciosa</name>
    <dbReference type="NCBI Taxonomy" id="116794"/>
    <lineage>
        <taxon>Eukaryota</taxon>
        <taxon>Fungi</taxon>
        <taxon>Dikarya</taxon>
        <taxon>Ascomycota</taxon>
        <taxon>Pezizomycotina</taxon>
        <taxon>Lecanoromycetes</taxon>
        <taxon>OSLEUM clade</taxon>
        <taxon>Lecanoromycetidae</taxon>
        <taxon>Caliciales</taxon>
        <taxon>Physciaceae</taxon>
        <taxon>Heterodermia</taxon>
    </lineage>
</organism>
<feature type="transmembrane region" description="Helical" evidence="6">
    <location>
        <begin position="370"/>
        <end position="388"/>
    </location>
</feature>
<feature type="transmembrane region" description="Helical" evidence="6">
    <location>
        <begin position="159"/>
        <end position="179"/>
    </location>
</feature>
<feature type="transmembrane region" description="Helical" evidence="6">
    <location>
        <begin position="191"/>
        <end position="210"/>
    </location>
</feature>
<feature type="transmembrane region" description="Helical" evidence="6">
    <location>
        <begin position="230"/>
        <end position="252"/>
    </location>
</feature>
<dbReference type="Gene3D" id="1.20.1740.10">
    <property type="entry name" value="Amino acid/polyamine transporter I"/>
    <property type="match status" value="1"/>
</dbReference>
<evidence type="ECO:0000256" key="6">
    <source>
        <dbReference type="SAM" id="Phobius"/>
    </source>
</evidence>
<dbReference type="GO" id="GO:0022857">
    <property type="term" value="F:transmembrane transporter activity"/>
    <property type="evidence" value="ECO:0007669"/>
    <property type="project" value="InterPro"/>
</dbReference>
<accession>A0A8H3ERI1</accession>
<sequence length="515" mass="56186">MALSEPEKLPNIVDMSIMESKDGTVVEEAYANHDEAELAALGKKQQLRVGEDLCLLTVFIYGLTDGGPAGLIYGYLFCWLGYFTVVASMAELVIPTAGGQYHWTYLLAPESSRKFISYITGWQSVVAWQAAVASSSYLSGTILQGLLVLNYPNYGFQRWHGTLLLYSFVLTAILFNTFLARHLPKIESAILVLHIAGFFVILIPLIHLSPHGSARDVFAQFLSLGGYENVGLAFFIGLVSTVFSFVGADGAVHMCEEIINATTVVPRAMMFSIAVNGILGFAITVAICFCLGDIETALESPTGFPFLEMFSRATNNLGSATAMAVLIELLIVSCHISIMAAASRMMWAFARDFGLPGSRYLNRVEPRSKLPLYSLALTVIITLLLALINIGSTAAFNAVISLVVGGFLGSYLLPISLILYRRLQPHPTSPLKFGPWSLGRAGVPINIFALIWTVIAMFFSFWPTAVPVDATSMNFSCLLWGGTTLFGVVFYVLYGNRQWKGPVIETSVVEHFRGV</sequence>
<feature type="transmembrane region" description="Helical" evidence="6">
    <location>
        <begin position="318"/>
        <end position="342"/>
    </location>
</feature>
<feature type="transmembrane region" description="Helical" evidence="6">
    <location>
        <begin position="441"/>
        <end position="461"/>
    </location>
</feature>
<comment type="caution">
    <text evidence="7">The sequence shown here is derived from an EMBL/GenBank/DDBJ whole genome shotgun (WGS) entry which is preliminary data.</text>
</comment>
<reference evidence="7" key="1">
    <citation type="submission" date="2021-03" db="EMBL/GenBank/DDBJ databases">
        <authorList>
            <person name="Tagirdzhanova G."/>
        </authorList>
    </citation>
    <scope>NUCLEOTIDE SEQUENCE</scope>
</reference>
<keyword evidence="2" id="KW-0813">Transport</keyword>
<comment type="subcellular location">
    <subcellularLocation>
        <location evidence="1">Membrane</location>
        <topology evidence="1">Multi-pass membrane protein</topology>
    </subcellularLocation>
</comment>
<dbReference type="PANTHER" id="PTHR45649:SF1">
    <property type="entry name" value="TRANSPORTER, PUTATIVE (EUROFUNG)-RELATED"/>
    <property type="match status" value="1"/>
</dbReference>
<keyword evidence="5 6" id="KW-0472">Membrane</keyword>
<keyword evidence="3 6" id="KW-0812">Transmembrane</keyword>
<dbReference type="Proteomes" id="UP000664521">
    <property type="component" value="Unassembled WGS sequence"/>
</dbReference>
<evidence type="ECO:0000256" key="2">
    <source>
        <dbReference type="ARBA" id="ARBA00022448"/>
    </source>
</evidence>
<evidence type="ECO:0000313" key="8">
    <source>
        <dbReference type="Proteomes" id="UP000664521"/>
    </source>
</evidence>
<dbReference type="Pfam" id="PF13520">
    <property type="entry name" value="AA_permease_2"/>
    <property type="match status" value="1"/>
</dbReference>
<keyword evidence="8" id="KW-1185">Reference proteome</keyword>
<dbReference type="GO" id="GO:0016020">
    <property type="term" value="C:membrane"/>
    <property type="evidence" value="ECO:0007669"/>
    <property type="project" value="UniProtKB-SubCell"/>
</dbReference>
<evidence type="ECO:0000313" key="7">
    <source>
        <dbReference type="EMBL" id="CAF9912086.1"/>
    </source>
</evidence>
<evidence type="ECO:0000256" key="5">
    <source>
        <dbReference type="ARBA" id="ARBA00023136"/>
    </source>
</evidence>
<keyword evidence="4 6" id="KW-1133">Transmembrane helix</keyword>